<keyword evidence="2" id="KW-0540">Nuclease</keyword>
<organism evidence="2 3">
    <name type="scientific">Ollibium composti</name>
    <dbReference type="NCBI Taxonomy" id="2675109"/>
    <lineage>
        <taxon>Bacteria</taxon>
        <taxon>Pseudomonadati</taxon>
        <taxon>Pseudomonadota</taxon>
        <taxon>Alphaproteobacteria</taxon>
        <taxon>Hyphomicrobiales</taxon>
        <taxon>Phyllobacteriaceae</taxon>
        <taxon>Ollibium</taxon>
    </lineage>
</organism>
<dbReference type="EMBL" id="SSNY01000003">
    <property type="protein sequence ID" value="THF58207.1"/>
    <property type="molecule type" value="Genomic_DNA"/>
</dbReference>
<evidence type="ECO:0000313" key="3">
    <source>
        <dbReference type="Proteomes" id="UP000306441"/>
    </source>
</evidence>
<comment type="caution">
    <text evidence="2">The sequence shown here is derived from an EMBL/GenBank/DDBJ whole genome shotgun (WGS) entry which is preliminary data.</text>
</comment>
<dbReference type="GO" id="GO:0004519">
    <property type="term" value="F:endonuclease activity"/>
    <property type="evidence" value="ECO:0007669"/>
    <property type="project" value="UniProtKB-KW"/>
</dbReference>
<proteinExistence type="predicted"/>
<dbReference type="RefSeq" id="WP_136355176.1">
    <property type="nucleotide sequence ID" value="NZ_SSNY01000003.1"/>
</dbReference>
<dbReference type="Proteomes" id="UP000306441">
    <property type="component" value="Unassembled WGS sequence"/>
</dbReference>
<reference evidence="2 3" key="1">
    <citation type="submission" date="2019-04" db="EMBL/GenBank/DDBJ databases">
        <title>Mesorhizobium composti sp. nov., isolated from compost.</title>
        <authorList>
            <person name="Lin S.-Y."/>
            <person name="Hameed A."/>
            <person name="Hsieh Y.-T."/>
            <person name="Young C.-C."/>
        </authorList>
    </citation>
    <scope>NUCLEOTIDE SEQUENCE [LARGE SCALE GENOMIC DNA]</scope>
    <source>
        <strain evidence="2 3">CC-YTH430</strain>
    </source>
</reference>
<name>A0ABY2Q933_9HYPH</name>
<evidence type="ECO:0000313" key="2">
    <source>
        <dbReference type="EMBL" id="THF58207.1"/>
    </source>
</evidence>
<accession>A0ABY2Q933</accession>
<keyword evidence="2" id="KW-0378">Hydrolase</keyword>
<feature type="domain" description="HNH endonuclease 5" evidence="1">
    <location>
        <begin position="7"/>
        <end position="58"/>
    </location>
</feature>
<dbReference type="InterPro" id="IPR029471">
    <property type="entry name" value="HNH_5"/>
</dbReference>
<gene>
    <name evidence="2" type="ORF">E6C48_06210</name>
</gene>
<evidence type="ECO:0000259" key="1">
    <source>
        <dbReference type="Pfam" id="PF14279"/>
    </source>
</evidence>
<keyword evidence="3" id="KW-1185">Reference proteome</keyword>
<protein>
    <submittedName>
        <fullName evidence="2">HNH endonuclease</fullName>
    </submittedName>
</protein>
<dbReference type="Pfam" id="PF14279">
    <property type="entry name" value="HNH_5"/>
    <property type="match status" value="1"/>
</dbReference>
<sequence length="270" mass="30485">MSKHMRCIFCKNPSSSSRSVEHVIPESLGNKRHVLPRGIVCDACNNYFSRKVEKPFLDMPVVRQLRFQQDLQSKRGNLPSISGLITPDIPALLTRYPKYDFTSVQVSESDLARILQAKEGTILFPLAGDLPDTPVVSRFLAKIALEAMALRLVEYPEGIAYICDEVQFDVLRDHARKGYVSPWPVHVRTIYHQNGKTFGPEGNAEQIVHEFDFLVTDQSEWFFVLAIFGVEFSINLGGPEISGYRRWLEQTGGLSPLYTERHGGMAAMPK</sequence>
<keyword evidence="2" id="KW-0255">Endonuclease</keyword>